<feature type="transmembrane region" description="Helical" evidence="1">
    <location>
        <begin position="288"/>
        <end position="306"/>
    </location>
</feature>
<dbReference type="InterPro" id="IPR045625">
    <property type="entry name" value="DUF6427"/>
</dbReference>
<comment type="caution">
    <text evidence="2">The sequence shown here is derived from an EMBL/GenBank/DDBJ whole genome shotgun (WGS) entry which is preliminary data.</text>
</comment>
<dbReference type="Proteomes" id="UP001199795">
    <property type="component" value="Unassembled WGS sequence"/>
</dbReference>
<keyword evidence="1" id="KW-1133">Transmembrane helix</keyword>
<protein>
    <submittedName>
        <fullName evidence="2">DUF6427 family protein</fullName>
    </submittedName>
</protein>
<sequence length="307" mass="35688">MITSIFNKSKPINFTIVFFITLLAFITLNVKYVKAPITGSFFLTQSFLFFVCFFSILVLSFIVGKNSLTQRSNYEIVLYSLFLLALPQTLSNPDIIYANFFVLLGYRRIISLRSQTNVKKKLFDAAFWLAIAALFYFWSILFFVLIIVTLVLYTDNNIRHWLIPFSGLLTVFLITISISIICYDSYFEIFNSLPEVSYNFSNYNSLQYVVIITMLFSFGSWASIFYIKNIKQKKKAFRPSYYVVLFAVILGFLIIVFAPNKNGSEFLFLFSPLAIIMANYIEIVQEKWFKELFLLVIIIVPFVILLL</sequence>
<organism evidence="2 3">
    <name type="scientific">Wocania arenilitoris</name>
    <dbReference type="NCBI Taxonomy" id="2044858"/>
    <lineage>
        <taxon>Bacteria</taxon>
        <taxon>Pseudomonadati</taxon>
        <taxon>Bacteroidota</taxon>
        <taxon>Flavobacteriia</taxon>
        <taxon>Flavobacteriales</taxon>
        <taxon>Flavobacteriaceae</taxon>
        <taxon>Wocania</taxon>
    </lineage>
</organism>
<keyword evidence="1" id="KW-0472">Membrane</keyword>
<gene>
    <name evidence="2" type="ORF">L3X37_00200</name>
</gene>
<feature type="transmembrane region" description="Helical" evidence="1">
    <location>
        <begin position="165"/>
        <end position="186"/>
    </location>
</feature>
<evidence type="ECO:0000313" key="3">
    <source>
        <dbReference type="Proteomes" id="UP001199795"/>
    </source>
</evidence>
<feature type="transmembrane region" description="Helical" evidence="1">
    <location>
        <begin position="42"/>
        <end position="64"/>
    </location>
</feature>
<keyword evidence="3" id="KW-1185">Reference proteome</keyword>
<dbReference type="EMBL" id="JAKKDU010000001">
    <property type="protein sequence ID" value="MCF7566789.1"/>
    <property type="molecule type" value="Genomic_DNA"/>
</dbReference>
<dbReference type="Pfam" id="PF19992">
    <property type="entry name" value="DUF6427"/>
    <property type="match status" value="1"/>
</dbReference>
<reference evidence="2" key="1">
    <citation type="submission" date="2022-01" db="EMBL/GenBank/DDBJ databases">
        <title>Draft genome sequence of Sabulilitoribacter arenilitoris KCTC 52401.</title>
        <authorList>
            <person name="Oh J.-S."/>
        </authorList>
    </citation>
    <scope>NUCLEOTIDE SEQUENCE</scope>
    <source>
        <strain evidence="2">HMF6543</strain>
    </source>
</reference>
<feature type="transmembrane region" description="Helical" evidence="1">
    <location>
        <begin position="239"/>
        <end position="258"/>
    </location>
</feature>
<name>A0AAE3EM70_9FLAO</name>
<evidence type="ECO:0000313" key="2">
    <source>
        <dbReference type="EMBL" id="MCF7566789.1"/>
    </source>
</evidence>
<keyword evidence="1" id="KW-0812">Transmembrane</keyword>
<accession>A0AAE3EM70</accession>
<feature type="transmembrane region" description="Helical" evidence="1">
    <location>
        <begin position="76"/>
        <end position="106"/>
    </location>
</feature>
<feature type="transmembrane region" description="Helical" evidence="1">
    <location>
        <begin position="264"/>
        <end position="281"/>
    </location>
</feature>
<proteinExistence type="predicted"/>
<dbReference type="AlphaFoldDB" id="A0AAE3EM70"/>
<feature type="transmembrane region" description="Helical" evidence="1">
    <location>
        <begin position="206"/>
        <end position="227"/>
    </location>
</feature>
<feature type="transmembrane region" description="Helical" evidence="1">
    <location>
        <begin position="126"/>
        <end position="153"/>
    </location>
</feature>
<evidence type="ECO:0000256" key="1">
    <source>
        <dbReference type="SAM" id="Phobius"/>
    </source>
</evidence>
<dbReference type="RefSeq" id="WP_237238122.1">
    <property type="nucleotide sequence ID" value="NZ_JAKKDU010000001.1"/>
</dbReference>
<feature type="transmembrane region" description="Helical" evidence="1">
    <location>
        <begin position="12"/>
        <end position="30"/>
    </location>
</feature>